<evidence type="ECO:0000313" key="3">
    <source>
        <dbReference type="Proteomes" id="UP001596058"/>
    </source>
</evidence>
<dbReference type="SUPFAM" id="SSF88713">
    <property type="entry name" value="Glycoside hydrolase/deacetylase"/>
    <property type="match status" value="1"/>
</dbReference>
<name>A0ABW1CEG7_9ACTN</name>
<keyword evidence="3" id="KW-1185">Reference proteome</keyword>
<evidence type="ECO:0000259" key="1">
    <source>
        <dbReference type="Pfam" id="PF01074"/>
    </source>
</evidence>
<dbReference type="RefSeq" id="WP_379513572.1">
    <property type="nucleotide sequence ID" value="NZ_JBHSPA010000012.1"/>
</dbReference>
<gene>
    <name evidence="2" type="ORF">ACFPZ3_09290</name>
</gene>
<dbReference type="Pfam" id="PF01074">
    <property type="entry name" value="Glyco_hydro_38N"/>
    <property type="match status" value="1"/>
</dbReference>
<protein>
    <recommendedName>
        <fullName evidence="1">Glycoside hydrolase family 38 N-terminal domain-containing protein</fullName>
    </recommendedName>
</protein>
<dbReference type="EMBL" id="JBHSPA010000012">
    <property type="protein sequence ID" value="MFC5824041.1"/>
    <property type="molecule type" value="Genomic_DNA"/>
</dbReference>
<dbReference type="InterPro" id="IPR027291">
    <property type="entry name" value="Glyco_hydro_38_N_sf"/>
</dbReference>
<proteinExistence type="predicted"/>
<feature type="domain" description="Glycoside hydrolase family 38 N-terminal" evidence="1">
    <location>
        <begin position="11"/>
        <end position="279"/>
    </location>
</feature>
<dbReference type="Proteomes" id="UP001596058">
    <property type="component" value="Unassembled WGS sequence"/>
</dbReference>
<dbReference type="InterPro" id="IPR011330">
    <property type="entry name" value="Glyco_hydro/deAcase_b/a-brl"/>
</dbReference>
<comment type="caution">
    <text evidence="2">The sequence shown here is derived from an EMBL/GenBank/DDBJ whole genome shotgun (WGS) entry which is preliminary data.</text>
</comment>
<accession>A0ABW1CEG7</accession>
<dbReference type="InterPro" id="IPR000602">
    <property type="entry name" value="Glyco_hydro_38_N"/>
</dbReference>
<reference evidence="3" key="1">
    <citation type="journal article" date="2019" name="Int. J. Syst. Evol. Microbiol.">
        <title>The Global Catalogue of Microorganisms (GCM) 10K type strain sequencing project: providing services to taxonomists for standard genome sequencing and annotation.</title>
        <authorList>
            <consortium name="The Broad Institute Genomics Platform"/>
            <consortium name="The Broad Institute Genome Sequencing Center for Infectious Disease"/>
            <person name="Wu L."/>
            <person name="Ma J."/>
        </authorList>
    </citation>
    <scope>NUCLEOTIDE SEQUENCE [LARGE SCALE GENOMIC DNA]</scope>
    <source>
        <strain evidence="3">CCUG 53903</strain>
    </source>
</reference>
<evidence type="ECO:0000313" key="2">
    <source>
        <dbReference type="EMBL" id="MFC5824041.1"/>
    </source>
</evidence>
<dbReference type="CDD" id="cd10791">
    <property type="entry name" value="GH38N_AMII_like_1"/>
    <property type="match status" value="1"/>
</dbReference>
<dbReference type="Gene3D" id="3.20.110.10">
    <property type="entry name" value="Glycoside hydrolase 38, N terminal domain"/>
    <property type="match status" value="1"/>
</dbReference>
<organism evidence="2 3">
    <name type="scientific">Nonomuraea insulae</name>
    <dbReference type="NCBI Taxonomy" id="1616787"/>
    <lineage>
        <taxon>Bacteria</taxon>
        <taxon>Bacillati</taxon>
        <taxon>Actinomycetota</taxon>
        <taxon>Actinomycetes</taxon>
        <taxon>Streptosporangiales</taxon>
        <taxon>Streptosporangiaceae</taxon>
        <taxon>Nonomuraea</taxon>
    </lineage>
</organism>
<sequence length="802" mass="89592">MTDAPVEIEEILVLHHSHLDVGYTHSQPVQWRLQAEYIDQAVEWLERTADLPEDHRPKWTCEATEPVRRWLAGASAERIGRFRGLADQGRIGLSALRWHVSATIDRPGIRRLLAGKRELEEAFGREIPVACQHDVNGVPWPIADELLDAGVDLFVMAINRHLGRPVEPRPGLFAWEAPSGRRLRVFNGSHYTMFDQLLNAWDDSVEQMAKGWDSFHEQLTCTGYRLPFVYLTSTCSPIMWDNAPPNPYLPDLIRRWNEQQRGPRIRYATFDDLRERIGRIPDGEIPVQRGDWTDYWSFGVGSTPIATAVNQRTKALLATGEVLGATPQTLAAAAEHADMFDEHTFSYFDSDPGHPQAQAIEAMKEADAFAGNELAAFAVMDAMEGLAGNPVADKGIAGVLICNPTPYARTVAVDVPEDWFAAPSPATERTYRPSRMSYGNRPWRVPAPGERRRRLGAIDLAPGSWRILDAGDLPAGEFPVRPTHELVRRENSARELNFAAAVDRVAALGRIESPFHVLTYDPSSGRILTLTDRRTGQEVLRPRPGMDLMSFVRERPDPLVDASRRAFYQRDLDREMVDESCWQPWTPIREPAERVLSCEVQEQPGRVVLERSFAAPGTRRLTQRITFDALDPVIAVDIDIDLDGDASPTGIYLALPLAMDEGWNASFDTAGAWVTLDRDQLPGASRGWVTAESTAVMWDRTRTVALLTPDAPLVQFGGFGFGPPPDEIERTGDPLLLSWIANNYWDTNFPQVQSGLLTLRFGLLTLAEPDRHEIAARSSGLRNPVLTWPVTTGGRRPSRGVL</sequence>